<feature type="transmembrane region" description="Helical" evidence="1">
    <location>
        <begin position="78"/>
        <end position="102"/>
    </location>
</feature>
<accession>A0AAV0EHN6</accession>
<evidence type="ECO:0000313" key="3">
    <source>
        <dbReference type="Proteomes" id="UP001152523"/>
    </source>
</evidence>
<comment type="caution">
    <text evidence="2">The sequence shown here is derived from an EMBL/GenBank/DDBJ whole genome shotgun (WGS) entry which is preliminary data.</text>
</comment>
<organism evidence="2 3">
    <name type="scientific">Cuscuta epithymum</name>
    <dbReference type="NCBI Taxonomy" id="186058"/>
    <lineage>
        <taxon>Eukaryota</taxon>
        <taxon>Viridiplantae</taxon>
        <taxon>Streptophyta</taxon>
        <taxon>Embryophyta</taxon>
        <taxon>Tracheophyta</taxon>
        <taxon>Spermatophyta</taxon>
        <taxon>Magnoliopsida</taxon>
        <taxon>eudicotyledons</taxon>
        <taxon>Gunneridae</taxon>
        <taxon>Pentapetalae</taxon>
        <taxon>asterids</taxon>
        <taxon>lamiids</taxon>
        <taxon>Solanales</taxon>
        <taxon>Convolvulaceae</taxon>
        <taxon>Cuscuteae</taxon>
        <taxon>Cuscuta</taxon>
        <taxon>Cuscuta subgen. Cuscuta</taxon>
    </lineage>
</organism>
<gene>
    <name evidence="2" type="ORF">CEPIT_LOCUS25322</name>
</gene>
<proteinExistence type="predicted"/>
<dbReference type="EMBL" id="CAMAPF010000931">
    <property type="protein sequence ID" value="CAH9123581.1"/>
    <property type="molecule type" value="Genomic_DNA"/>
</dbReference>
<sequence>MALSVVLPVSGGEIPSSGDSGFTRAVIARVKEMPLIFVMVGLKGIFQDEDLVIRPPPEPPPRRTCWVVVKKKTSFGVFFVYLFWLFYIWMYCFFSFNFGTFFHCKTLALRWRDKESAVTVIRSKLPKFGLASYTASLQVVSSQSRPRADGYLWFFSSSVLLLNATFMN</sequence>
<reference evidence="2" key="1">
    <citation type="submission" date="2022-07" db="EMBL/GenBank/DDBJ databases">
        <authorList>
            <person name="Macas J."/>
            <person name="Novak P."/>
            <person name="Neumann P."/>
        </authorList>
    </citation>
    <scope>NUCLEOTIDE SEQUENCE</scope>
</reference>
<protein>
    <submittedName>
        <fullName evidence="2">Uncharacterized protein</fullName>
    </submittedName>
</protein>
<keyword evidence="1" id="KW-1133">Transmembrane helix</keyword>
<keyword evidence="3" id="KW-1185">Reference proteome</keyword>
<name>A0AAV0EHN6_9ASTE</name>
<evidence type="ECO:0000313" key="2">
    <source>
        <dbReference type="EMBL" id="CAH9123581.1"/>
    </source>
</evidence>
<dbReference type="AlphaFoldDB" id="A0AAV0EHN6"/>
<evidence type="ECO:0000256" key="1">
    <source>
        <dbReference type="SAM" id="Phobius"/>
    </source>
</evidence>
<dbReference type="Proteomes" id="UP001152523">
    <property type="component" value="Unassembled WGS sequence"/>
</dbReference>
<keyword evidence="1" id="KW-0812">Transmembrane</keyword>
<keyword evidence="1" id="KW-0472">Membrane</keyword>